<dbReference type="GO" id="GO:0019354">
    <property type="term" value="P:siroheme biosynthetic process"/>
    <property type="evidence" value="ECO:0007669"/>
    <property type="project" value="InterPro"/>
</dbReference>
<evidence type="ECO:0000256" key="3">
    <source>
        <dbReference type="ARBA" id="ARBA00022573"/>
    </source>
</evidence>
<dbReference type="Gene3D" id="3.40.1010.10">
    <property type="entry name" value="Cobalt-precorrin-4 Transmethylase, Domain 1"/>
    <property type="match status" value="1"/>
</dbReference>
<dbReference type="Gene3D" id="3.40.50.10090">
    <property type="match status" value="2"/>
</dbReference>
<dbReference type="Pfam" id="PF02602">
    <property type="entry name" value="HEM4"/>
    <property type="match status" value="1"/>
</dbReference>
<dbReference type="PROSITE" id="PS00839">
    <property type="entry name" value="SUMT_1"/>
    <property type="match status" value="1"/>
</dbReference>
<dbReference type="PANTHER" id="PTHR45790:SF3">
    <property type="entry name" value="S-ADENOSYL-L-METHIONINE-DEPENDENT UROPORPHYRINOGEN III METHYLTRANSFERASE, CHLOROPLASTIC"/>
    <property type="match status" value="1"/>
</dbReference>
<dbReference type="SUPFAM" id="SSF69618">
    <property type="entry name" value="HemD-like"/>
    <property type="match status" value="1"/>
</dbReference>
<evidence type="ECO:0000256" key="9">
    <source>
        <dbReference type="ARBA" id="ARBA00060548"/>
    </source>
</evidence>
<dbReference type="EMBL" id="CP036274">
    <property type="protein sequence ID" value="QDU27621.1"/>
    <property type="molecule type" value="Genomic_DNA"/>
</dbReference>
<keyword evidence="3" id="KW-0169">Cobalamin biosynthesis</keyword>
<dbReference type="InterPro" id="IPR000878">
    <property type="entry name" value="4pyrrol_Mease"/>
</dbReference>
<evidence type="ECO:0000256" key="8">
    <source>
        <dbReference type="ARBA" id="ARBA00025705"/>
    </source>
</evidence>
<feature type="domain" description="Tetrapyrrole methylase" evidence="10">
    <location>
        <begin position="15"/>
        <end position="226"/>
    </location>
</feature>
<evidence type="ECO:0000259" key="10">
    <source>
        <dbReference type="Pfam" id="PF00590"/>
    </source>
</evidence>
<dbReference type="FunFam" id="3.30.950.10:FF:000001">
    <property type="entry name" value="Siroheme synthase"/>
    <property type="match status" value="1"/>
</dbReference>
<dbReference type="InterPro" id="IPR035996">
    <property type="entry name" value="4pyrrol_Methylase_sf"/>
</dbReference>
<dbReference type="InterPro" id="IPR050161">
    <property type="entry name" value="Siro_Cobalamin_biosynth"/>
</dbReference>
<dbReference type="InterPro" id="IPR006366">
    <property type="entry name" value="CobA/CysG_C"/>
</dbReference>
<feature type="domain" description="Tetrapyrrole biosynthesis uroporphyrinogen III synthase" evidence="11">
    <location>
        <begin position="278"/>
        <end position="500"/>
    </location>
</feature>
<evidence type="ECO:0000256" key="4">
    <source>
        <dbReference type="ARBA" id="ARBA00022603"/>
    </source>
</evidence>
<dbReference type="CDD" id="cd06578">
    <property type="entry name" value="HemD"/>
    <property type="match status" value="1"/>
</dbReference>
<evidence type="ECO:0000256" key="1">
    <source>
        <dbReference type="ARBA" id="ARBA00005879"/>
    </source>
</evidence>
<dbReference type="Pfam" id="PF00590">
    <property type="entry name" value="TP_methylase"/>
    <property type="match status" value="1"/>
</dbReference>
<keyword evidence="5 12" id="KW-0808">Transferase</keyword>
<organism evidence="12 13">
    <name type="scientific">Anatilimnocola aggregata</name>
    <dbReference type="NCBI Taxonomy" id="2528021"/>
    <lineage>
        <taxon>Bacteria</taxon>
        <taxon>Pseudomonadati</taxon>
        <taxon>Planctomycetota</taxon>
        <taxon>Planctomycetia</taxon>
        <taxon>Pirellulales</taxon>
        <taxon>Pirellulaceae</taxon>
        <taxon>Anatilimnocola</taxon>
    </lineage>
</organism>
<sequence>MVTPDALSSAAVGVVYLVGAGPGDPGLITVRGRDCLHRADVVLYDYLSNPQLLSHCRSTAELHCLGQHGRGRLWSQAEINAHMIAAAGQGRGVVRLKCGDPTVFARAAEEIDALVAAGIPFEIVPGITAAFASASYAGIPLTQKDHASAVALVTGQESPGKQGETLDYSALARFPGTLCFYMGVTSAREWSRGLMAGGRQSTTPVALIRRCSFPDQQVWQTTLGEVATFIEGLKLRPPVIIIVGEVAASSRTWSWFEQRPLFGQRILVTRPAHQIEDLRGPLSELGAEVLHQPAIEITPTINWAPVDQAIERLTDFDWLVFSSSNGVHHFLARIWSKGHDLRSLGSLKIAAIGPGTAAELARHSLRADLIPDEFRAESLAASLATTAQGKRFLLLRASRGREVLAEELTAAGGIVEQVVVYDSHDITHASAEITSLLQAGKINWITVTSSAIARSLHSLFGDDLRLAKLASISPITTSTLRDLGHEPAAEATSFTMPGLIDAIRGHNIH</sequence>
<dbReference type="InterPro" id="IPR036108">
    <property type="entry name" value="4pyrrol_syn_uPrphyn_synt_sf"/>
</dbReference>
<comment type="similarity">
    <text evidence="1">Belongs to the precorrin methyltransferase family.</text>
</comment>
<evidence type="ECO:0000256" key="2">
    <source>
        <dbReference type="ARBA" id="ARBA00012162"/>
    </source>
</evidence>
<dbReference type="NCBIfam" id="TIGR01469">
    <property type="entry name" value="cobA_cysG_Cterm"/>
    <property type="match status" value="1"/>
</dbReference>
<name>A0A517YBM9_9BACT</name>
<dbReference type="Gene3D" id="3.30.950.10">
    <property type="entry name" value="Methyltransferase, Cobalt-precorrin-4 Transmethylase, Domain 2"/>
    <property type="match status" value="1"/>
</dbReference>
<dbReference type="FunFam" id="3.40.1010.10:FF:000001">
    <property type="entry name" value="Siroheme synthase"/>
    <property type="match status" value="1"/>
</dbReference>
<keyword evidence="6" id="KW-0949">S-adenosyl-L-methionine</keyword>
<gene>
    <name evidence="12" type="primary">nasF</name>
    <name evidence="12" type="ORF">ETAA8_27090</name>
</gene>
<dbReference type="CDD" id="cd11642">
    <property type="entry name" value="SUMT"/>
    <property type="match status" value="1"/>
</dbReference>
<dbReference type="PANTHER" id="PTHR45790">
    <property type="entry name" value="SIROHEME SYNTHASE-RELATED"/>
    <property type="match status" value="1"/>
</dbReference>
<dbReference type="Proteomes" id="UP000315017">
    <property type="component" value="Chromosome"/>
</dbReference>
<evidence type="ECO:0000256" key="7">
    <source>
        <dbReference type="ARBA" id="ARBA00023244"/>
    </source>
</evidence>
<comment type="pathway">
    <text evidence="9">Cofactor biosynthesis; adenosylcobalamin biosynthesis; precorrin-2 from uroporphyrinogen III: step 1/1.</text>
</comment>
<keyword evidence="7" id="KW-0627">Porphyrin biosynthesis</keyword>
<evidence type="ECO:0000256" key="6">
    <source>
        <dbReference type="ARBA" id="ARBA00022691"/>
    </source>
</evidence>
<evidence type="ECO:0000313" key="12">
    <source>
        <dbReference type="EMBL" id="QDU27621.1"/>
    </source>
</evidence>
<proteinExistence type="inferred from homology"/>
<dbReference type="NCBIfam" id="NF004790">
    <property type="entry name" value="PRK06136.1"/>
    <property type="match status" value="1"/>
</dbReference>
<accession>A0A517YBM9</accession>
<dbReference type="OrthoDB" id="9815856at2"/>
<reference evidence="12 13" key="1">
    <citation type="submission" date="2019-02" db="EMBL/GenBank/DDBJ databases">
        <title>Deep-cultivation of Planctomycetes and their phenomic and genomic characterization uncovers novel biology.</title>
        <authorList>
            <person name="Wiegand S."/>
            <person name="Jogler M."/>
            <person name="Boedeker C."/>
            <person name="Pinto D."/>
            <person name="Vollmers J."/>
            <person name="Rivas-Marin E."/>
            <person name="Kohn T."/>
            <person name="Peeters S.H."/>
            <person name="Heuer A."/>
            <person name="Rast P."/>
            <person name="Oberbeckmann S."/>
            <person name="Bunk B."/>
            <person name="Jeske O."/>
            <person name="Meyerdierks A."/>
            <person name="Storesund J.E."/>
            <person name="Kallscheuer N."/>
            <person name="Luecker S."/>
            <person name="Lage O.M."/>
            <person name="Pohl T."/>
            <person name="Merkel B.J."/>
            <person name="Hornburger P."/>
            <person name="Mueller R.-W."/>
            <person name="Bruemmer F."/>
            <person name="Labrenz M."/>
            <person name="Spormann A.M."/>
            <person name="Op den Camp H."/>
            <person name="Overmann J."/>
            <person name="Amann R."/>
            <person name="Jetten M.S.M."/>
            <person name="Mascher T."/>
            <person name="Medema M.H."/>
            <person name="Devos D.P."/>
            <person name="Kaster A.-K."/>
            <person name="Ovreas L."/>
            <person name="Rohde M."/>
            <person name="Galperin M.Y."/>
            <person name="Jogler C."/>
        </authorList>
    </citation>
    <scope>NUCLEOTIDE SEQUENCE [LARGE SCALE GENOMIC DNA]</scope>
    <source>
        <strain evidence="12 13">ETA_A8</strain>
    </source>
</reference>
<dbReference type="GO" id="GO:0004852">
    <property type="term" value="F:uroporphyrinogen-III synthase activity"/>
    <property type="evidence" value="ECO:0007669"/>
    <property type="project" value="InterPro"/>
</dbReference>
<dbReference type="InterPro" id="IPR003754">
    <property type="entry name" value="4pyrrol_synth_uPrphyn_synth"/>
</dbReference>
<dbReference type="GO" id="GO:0004851">
    <property type="term" value="F:uroporphyrin-III C-methyltransferase activity"/>
    <property type="evidence" value="ECO:0007669"/>
    <property type="project" value="UniProtKB-EC"/>
</dbReference>
<dbReference type="KEGG" id="aagg:ETAA8_27090"/>
<dbReference type="RefSeq" id="WP_145088590.1">
    <property type="nucleotide sequence ID" value="NZ_CP036274.1"/>
</dbReference>
<evidence type="ECO:0000259" key="11">
    <source>
        <dbReference type="Pfam" id="PF02602"/>
    </source>
</evidence>
<evidence type="ECO:0000256" key="5">
    <source>
        <dbReference type="ARBA" id="ARBA00022679"/>
    </source>
</evidence>
<dbReference type="GO" id="GO:0032259">
    <property type="term" value="P:methylation"/>
    <property type="evidence" value="ECO:0007669"/>
    <property type="project" value="UniProtKB-KW"/>
</dbReference>
<dbReference type="SUPFAM" id="SSF53790">
    <property type="entry name" value="Tetrapyrrole methylase"/>
    <property type="match status" value="1"/>
</dbReference>
<keyword evidence="13" id="KW-1185">Reference proteome</keyword>
<dbReference type="EC" id="2.1.1.107" evidence="2"/>
<dbReference type="AlphaFoldDB" id="A0A517YBM9"/>
<dbReference type="GO" id="GO:0009236">
    <property type="term" value="P:cobalamin biosynthetic process"/>
    <property type="evidence" value="ECO:0007669"/>
    <property type="project" value="UniProtKB-KW"/>
</dbReference>
<evidence type="ECO:0000313" key="13">
    <source>
        <dbReference type="Proteomes" id="UP000315017"/>
    </source>
</evidence>
<comment type="pathway">
    <text evidence="8">Porphyrin-containing compound metabolism; siroheme biosynthesis; precorrin-2 from uroporphyrinogen III: step 1/1.</text>
</comment>
<protein>
    <recommendedName>
        <fullName evidence="2">uroporphyrinogen-III C-methyltransferase</fullName>
        <ecNumber evidence="2">2.1.1.107</ecNumber>
    </recommendedName>
</protein>
<keyword evidence="4 12" id="KW-0489">Methyltransferase</keyword>
<dbReference type="InterPro" id="IPR003043">
    <property type="entry name" value="Uropor_MeTrfase_CS"/>
</dbReference>
<dbReference type="InterPro" id="IPR014777">
    <property type="entry name" value="4pyrrole_Mease_sub1"/>
</dbReference>
<dbReference type="InterPro" id="IPR014776">
    <property type="entry name" value="4pyrrole_Mease_sub2"/>
</dbReference>